<dbReference type="InterPro" id="IPR017739">
    <property type="entry name" value="T6SS-assoc_VCA0119"/>
</dbReference>
<dbReference type="AlphaFoldDB" id="A0AAN5KTB4"/>
<reference evidence="2" key="2">
    <citation type="submission" date="2020-11" db="EMBL/GenBank/DDBJ databases">
        <authorList>
            <consortium name="NCBI Pathogen Detection Project"/>
        </authorList>
    </citation>
    <scope>NUCLEOTIDE SEQUENCE</scope>
    <source>
        <strain evidence="2">D3612</strain>
    </source>
</reference>
<accession>A0AAN5KTB4</accession>
<organism evidence="2 3">
    <name type="scientific">Legionella pneumophila</name>
    <dbReference type="NCBI Taxonomy" id="446"/>
    <lineage>
        <taxon>Bacteria</taxon>
        <taxon>Pseudomonadati</taxon>
        <taxon>Pseudomonadota</taxon>
        <taxon>Gammaproteobacteria</taxon>
        <taxon>Legionellales</taxon>
        <taxon>Legionellaceae</taxon>
        <taxon>Legionella</taxon>
    </lineage>
</organism>
<dbReference type="PANTHER" id="PTHR37024">
    <property type="entry name" value="TYPE VI SECRETION SYSTEM DUF2094 AND IMPA-RELATED DOMAIN PROTEIN"/>
    <property type="match status" value="1"/>
</dbReference>
<dbReference type="Pfam" id="PF16989">
    <property type="entry name" value="T6SS_VasJ"/>
    <property type="match status" value="1"/>
</dbReference>
<dbReference type="Proteomes" id="UP000861567">
    <property type="component" value="Unassembled WGS sequence"/>
</dbReference>
<reference evidence="2" key="1">
    <citation type="journal article" date="2018" name="Genome Biol.">
        <title>SKESA: strategic k-mer extension for scrupulous assemblies.</title>
        <authorList>
            <person name="Souvorov A."/>
            <person name="Agarwala R."/>
            <person name="Lipman D.J."/>
        </authorList>
    </citation>
    <scope>NUCLEOTIDE SEQUENCE</scope>
    <source>
        <strain evidence="2">D3612</strain>
    </source>
</reference>
<dbReference type="Pfam" id="PF06812">
    <property type="entry name" value="ImpA_N"/>
    <property type="match status" value="1"/>
</dbReference>
<sequence length="510" mass="59764">MLELDKIVELVIKPIDDKNSVGENCHDAESYMLLRNEMQKISRVTLSSTIDWNKVINTSLYLLIEKSKDIQVACYLAYALFHQYRFKGLKIGVQSLSNLINLYWNQMYPKDRLNVKINFVHWYISQACSFFEPLKLDKEEKKYIEQSIYSLVDLKKTLLEHNVNIDAAQFLINRLTDGLYELQIHPEDRFIKEDKISSKVMIQDQSSSRIDELGLTQGFLILTKRARELMREDLTKAYPYYLNRLAAWGGIKELPLMEDDGVSVISPPDYFNIKRINDVQSRNDLTEILLVTEEIIPQEPLWLDLQIISCDILQKLGNKYRKAFLAVKHEFLHFLHRMPSIEKLKFNNGNSFLSDWAYEQLETYRNSSGMTVIDRMHALSEAEQGQIKEIEKICQNINKKNFEQSIIQLEQINKQAVSERIRLITYLGTCRESMKFSNYTILKPNLFFALELIERHQLFTWEPILSLDALSLIYRGMKLIKNKISDEQLEHVINLIARIDTKMAIELTNN</sequence>
<protein>
    <submittedName>
        <fullName evidence="2">Type VI secretion system protein</fullName>
    </submittedName>
</protein>
<dbReference type="InterPro" id="IPR010657">
    <property type="entry name" value="ImpA_N"/>
</dbReference>
<dbReference type="EMBL" id="DACSEI010000044">
    <property type="protein sequence ID" value="HAT1597546.1"/>
    <property type="molecule type" value="Genomic_DNA"/>
</dbReference>
<comment type="caution">
    <text evidence="2">The sequence shown here is derived from an EMBL/GenBank/DDBJ whole genome shotgun (WGS) entry which is preliminary data.</text>
</comment>
<proteinExistence type="predicted"/>
<evidence type="ECO:0000313" key="2">
    <source>
        <dbReference type="EMBL" id="HAT1597546.1"/>
    </source>
</evidence>
<gene>
    <name evidence="2" type="ORF">I8Y58_002803</name>
</gene>
<evidence type="ECO:0000313" key="3">
    <source>
        <dbReference type="Proteomes" id="UP000861567"/>
    </source>
</evidence>
<evidence type="ECO:0000259" key="1">
    <source>
        <dbReference type="Pfam" id="PF06812"/>
    </source>
</evidence>
<feature type="domain" description="ImpA N-terminal" evidence="1">
    <location>
        <begin position="13"/>
        <end position="122"/>
    </location>
</feature>
<dbReference type="PANTHER" id="PTHR37024:SF5">
    <property type="entry name" value="IMPA N-TERMINAL DOMAIN-CONTAINING PROTEIN"/>
    <property type="match status" value="1"/>
</dbReference>
<name>A0AAN5KTB4_LEGPN</name>